<dbReference type="HAMAP" id="MF_00662">
    <property type="entry name" value="PS_decarb_PSD_B_type1"/>
    <property type="match status" value="1"/>
</dbReference>
<keyword evidence="8 12" id="KW-0594">Phospholipid biosynthesis</keyword>
<dbReference type="InterPro" id="IPR003817">
    <property type="entry name" value="PS_Dcarbxylase"/>
</dbReference>
<dbReference type="NCBIfam" id="TIGR00163">
    <property type="entry name" value="PS_decarb"/>
    <property type="match status" value="1"/>
</dbReference>
<dbReference type="EMBL" id="BMZM01000003">
    <property type="protein sequence ID" value="GHC30613.1"/>
    <property type="molecule type" value="Genomic_DNA"/>
</dbReference>
<dbReference type="EC" id="4.1.1.65" evidence="12"/>
<comment type="catalytic activity">
    <reaction evidence="12">
        <text>a 1,2-diacyl-sn-glycero-3-phospho-L-serine + H(+) = a 1,2-diacyl-sn-glycero-3-phosphoethanolamine + CO2</text>
        <dbReference type="Rhea" id="RHEA:20828"/>
        <dbReference type="ChEBI" id="CHEBI:15378"/>
        <dbReference type="ChEBI" id="CHEBI:16526"/>
        <dbReference type="ChEBI" id="CHEBI:57262"/>
        <dbReference type="ChEBI" id="CHEBI:64612"/>
        <dbReference type="EC" id="4.1.1.65"/>
    </reaction>
</comment>
<dbReference type="Proteomes" id="UP000604243">
    <property type="component" value="Unassembled WGS sequence"/>
</dbReference>
<comment type="caution">
    <text evidence="13">The sequence shown here is derived from an EMBL/GenBank/DDBJ whole genome shotgun (WGS) entry which is preliminary data.</text>
</comment>
<dbReference type="PANTHER" id="PTHR10067:SF6">
    <property type="entry name" value="PHOSPHATIDYLSERINE DECARBOXYLASE PROENZYME, MITOCHONDRIAL"/>
    <property type="match status" value="1"/>
</dbReference>
<keyword evidence="2 12" id="KW-1003">Cell membrane</keyword>
<dbReference type="Pfam" id="PF02666">
    <property type="entry name" value="PS_Dcarbxylase"/>
    <property type="match status" value="1"/>
</dbReference>
<organism evidence="13 14">
    <name type="scientific">Kushneria pakistanensis</name>
    <dbReference type="NCBI Taxonomy" id="1508770"/>
    <lineage>
        <taxon>Bacteria</taxon>
        <taxon>Pseudomonadati</taxon>
        <taxon>Pseudomonadota</taxon>
        <taxon>Gammaproteobacteria</taxon>
        <taxon>Oceanospirillales</taxon>
        <taxon>Halomonadaceae</taxon>
        <taxon>Kushneria</taxon>
    </lineage>
</organism>
<evidence type="ECO:0000256" key="9">
    <source>
        <dbReference type="ARBA" id="ARBA00023239"/>
    </source>
</evidence>
<evidence type="ECO:0000256" key="2">
    <source>
        <dbReference type="ARBA" id="ARBA00022475"/>
    </source>
</evidence>
<comment type="PTM">
    <text evidence="12">Is synthesized initially as an inactive proenzyme. Formation of the active enzyme involves a self-maturation process in which the active site pyruvoyl group is generated from an internal serine residue via an autocatalytic post-translational modification. Two non-identical subunits are generated from the proenzyme in this reaction, and the pyruvate is formed at the N-terminus of the alpha chain, which is derived from the carboxyl end of the proenzyme. The autoendoproteolytic cleavage occurs by a canonical serine protease mechanism, in which the side chain hydroxyl group of the serine supplies its oxygen atom to form the C-terminus of the beta chain, while the remainder of the serine residue undergoes an oxidative deamination to produce ammonia and the pyruvoyl prosthetic group on the alpha chain. During this reaction, the Ser that is part of the protease active site of the proenzyme becomes the pyruvoyl prosthetic group, which constitutes an essential element of the active site of the mature decarboxylase.</text>
</comment>
<keyword evidence="3 12" id="KW-0444">Lipid biosynthesis</keyword>
<evidence type="ECO:0000313" key="13">
    <source>
        <dbReference type="EMBL" id="GHC30613.1"/>
    </source>
</evidence>
<feature type="active site" description="Charge relay system; for autoendoproteolytic cleavage activity" evidence="12">
    <location>
        <position position="110"/>
    </location>
</feature>
<dbReference type="InterPro" id="IPR033178">
    <property type="entry name" value="PSD_type1_pro"/>
</dbReference>
<keyword evidence="14" id="KW-1185">Reference proteome</keyword>
<comment type="cofactor">
    <cofactor evidence="12">
        <name>pyruvate</name>
        <dbReference type="ChEBI" id="CHEBI:15361"/>
    </cofactor>
    <text evidence="12">Binds 1 pyruvoyl group covalently per subunit.</text>
</comment>
<evidence type="ECO:0000256" key="5">
    <source>
        <dbReference type="ARBA" id="ARBA00023098"/>
    </source>
</evidence>
<keyword evidence="7 12" id="KW-0865">Zymogen</keyword>
<evidence type="ECO:0000256" key="7">
    <source>
        <dbReference type="ARBA" id="ARBA00023145"/>
    </source>
</evidence>
<evidence type="ECO:0000256" key="10">
    <source>
        <dbReference type="ARBA" id="ARBA00023264"/>
    </source>
</evidence>
<keyword evidence="11 12" id="KW-0670">Pyruvate</keyword>
<feature type="active site" description="Charge relay system; for autoendoproteolytic cleavage activity" evidence="12">
    <location>
        <position position="167"/>
    </location>
</feature>
<evidence type="ECO:0000256" key="1">
    <source>
        <dbReference type="ARBA" id="ARBA00005189"/>
    </source>
</evidence>
<evidence type="ECO:0000256" key="3">
    <source>
        <dbReference type="ARBA" id="ARBA00022516"/>
    </source>
</evidence>
<keyword evidence="4 12" id="KW-0210">Decarboxylase</keyword>
<comment type="similarity">
    <text evidence="12">Belongs to the phosphatidylserine decarboxylase family. PSD-B subfamily. Prokaryotic type I sub-subfamily.</text>
</comment>
<keyword evidence="5 12" id="KW-0443">Lipid metabolism</keyword>
<comment type="subcellular location">
    <subcellularLocation>
        <location evidence="12">Cell membrane</location>
        <topology evidence="12">Peripheral membrane protein</topology>
    </subcellularLocation>
</comment>
<comment type="function">
    <text evidence="12">Catalyzes the formation of phosphatidylethanolamine (PtdEtn) from phosphatidylserine (PtdSer).</text>
</comment>
<accession>A0ABQ3FMS3</accession>
<reference evidence="14" key="1">
    <citation type="journal article" date="2019" name="Int. J. Syst. Evol. Microbiol.">
        <title>The Global Catalogue of Microorganisms (GCM) 10K type strain sequencing project: providing services to taxonomists for standard genome sequencing and annotation.</title>
        <authorList>
            <consortium name="The Broad Institute Genomics Platform"/>
            <consortium name="The Broad Institute Genome Sequencing Center for Infectious Disease"/>
            <person name="Wu L."/>
            <person name="Ma J."/>
        </authorList>
    </citation>
    <scope>NUCLEOTIDE SEQUENCE [LARGE SCALE GENOMIC DNA]</scope>
    <source>
        <strain evidence="14">KCTC 42082</strain>
    </source>
</reference>
<comment type="pathway">
    <text evidence="1">Lipid metabolism.</text>
</comment>
<feature type="modified residue" description="Pyruvic acid (Ser); by autocatalysis" evidence="12">
    <location>
        <position position="269"/>
    </location>
</feature>
<feature type="active site" description="Schiff-base intermediate with substrate; via pyruvic acid; for decarboxylase activity" evidence="12">
    <location>
        <position position="269"/>
    </location>
</feature>
<evidence type="ECO:0000256" key="6">
    <source>
        <dbReference type="ARBA" id="ARBA00023136"/>
    </source>
</evidence>
<dbReference type="PANTHER" id="PTHR10067">
    <property type="entry name" value="PHOSPHATIDYLSERINE DECARBOXYLASE"/>
    <property type="match status" value="1"/>
</dbReference>
<feature type="active site" description="Charge relay system; for autoendoproteolytic cleavage activity" evidence="12">
    <location>
        <position position="269"/>
    </location>
</feature>
<evidence type="ECO:0000256" key="8">
    <source>
        <dbReference type="ARBA" id="ARBA00023209"/>
    </source>
</evidence>
<comment type="subunit">
    <text evidence="12">Heterodimer of a large membrane-associated beta subunit and a small pyruvoyl-containing alpha subunit.</text>
</comment>
<keyword evidence="9 12" id="KW-0456">Lyase</keyword>
<feature type="chain" id="PRO_5044916427" description="Phosphatidylserine decarboxylase beta chain" evidence="12">
    <location>
        <begin position="1"/>
        <end position="268"/>
    </location>
</feature>
<evidence type="ECO:0000256" key="12">
    <source>
        <dbReference type="HAMAP-Rule" id="MF_00662"/>
    </source>
</evidence>
<proteinExistence type="inferred from homology"/>
<dbReference type="InterPro" id="IPR033177">
    <property type="entry name" value="PSD-B"/>
</dbReference>
<comment type="pathway">
    <text evidence="12">Phospholipid metabolism; phosphatidylethanolamine biosynthesis; phosphatidylethanolamine from CDP-diacylglycerol: step 2/2.</text>
</comment>
<evidence type="ECO:0000256" key="4">
    <source>
        <dbReference type="ARBA" id="ARBA00022793"/>
    </source>
</evidence>
<sequence>MLEHLAGVCNIALIHYCFQVFLLNRDRLFALLQYPLPQHAISRLVGRFADARTPWIRDTFIQRFANHYDVDMSEALNPDLGSYKSFNEFFTRPLRPDARPIESGIVSAADGVLSQFGRINHGTLIQAKGHAYSLTALLGGDEAAAAELREGSFATVYLSPRDYHRVHMPLKGRLVRTIYVPGRLFSVNHATAREVPGLFARNERLVCLFDTELGPMALVLVGAMIVAGIETVWSGQVTPQSRQPRSDAWRDTPVTLDKGDEMGRFHLGSSVVMCLPKAYTFNETLTPGMKIRLGQQLAPDPDIPADTLVPEELS</sequence>
<evidence type="ECO:0000256" key="11">
    <source>
        <dbReference type="ARBA" id="ARBA00023317"/>
    </source>
</evidence>
<feature type="chain" id="PRO_5044916426" description="Phosphatidylserine decarboxylase alpha chain" evidence="12">
    <location>
        <begin position="269"/>
        <end position="314"/>
    </location>
</feature>
<protein>
    <recommendedName>
        <fullName evidence="12">Phosphatidylserine decarboxylase proenzyme</fullName>
        <ecNumber evidence="12">4.1.1.65</ecNumber>
    </recommendedName>
    <component>
        <recommendedName>
            <fullName evidence="12">Phosphatidylserine decarboxylase alpha chain</fullName>
        </recommendedName>
    </component>
    <component>
        <recommendedName>
            <fullName evidence="12">Phosphatidylserine decarboxylase beta chain</fullName>
        </recommendedName>
    </component>
</protein>
<name>A0ABQ3FMS3_9GAMM</name>
<evidence type="ECO:0000313" key="14">
    <source>
        <dbReference type="Proteomes" id="UP000604243"/>
    </source>
</evidence>
<keyword evidence="10 12" id="KW-1208">Phospholipid metabolism</keyword>
<gene>
    <name evidence="12 13" type="primary">psd</name>
    <name evidence="13" type="ORF">GCM10010082_25960</name>
</gene>
<keyword evidence="6 12" id="KW-0472">Membrane</keyword>
<feature type="site" description="Cleavage (non-hydrolytic); by autocatalysis" evidence="12">
    <location>
        <begin position="268"/>
        <end position="269"/>
    </location>
</feature>